<name>A0A918ZPP6_9ACTN</name>
<feature type="compositionally biased region" description="Low complexity" evidence="1">
    <location>
        <begin position="102"/>
        <end position="111"/>
    </location>
</feature>
<comment type="caution">
    <text evidence="3">The sequence shown here is derived from an EMBL/GenBank/DDBJ whole genome shotgun (WGS) entry which is preliminary data.</text>
</comment>
<dbReference type="Pfam" id="PF13302">
    <property type="entry name" value="Acetyltransf_3"/>
    <property type="match status" value="1"/>
</dbReference>
<dbReference type="Gene3D" id="3.40.630.30">
    <property type="match status" value="1"/>
</dbReference>
<gene>
    <name evidence="3" type="ORF">GCM10017771_85510</name>
</gene>
<accession>A0A918ZPP6</accession>
<reference evidence="3" key="2">
    <citation type="submission" date="2020-09" db="EMBL/GenBank/DDBJ databases">
        <authorList>
            <person name="Sun Q."/>
            <person name="Zhou Y."/>
        </authorList>
    </citation>
    <scope>NUCLEOTIDE SEQUENCE</scope>
    <source>
        <strain evidence="3">CGMCC 4.7403</strain>
    </source>
</reference>
<evidence type="ECO:0000313" key="3">
    <source>
        <dbReference type="EMBL" id="GHE62204.1"/>
    </source>
</evidence>
<dbReference type="SUPFAM" id="SSF55729">
    <property type="entry name" value="Acyl-CoA N-acyltransferases (Nat)"/>
    <property type="match status" value="1"/>
</dbReference>
<feature type="domain" description="N-acetyltransferase" evidence="2">
    <location>
        <begin position="13"/>
        <end position="85"/>
    </location>
</feature>
<reference evidence="3" key="1">
    <citation type="journal article" date="2014" name="Int. J. Syst. Evol. Microbiol.">
        <title>Complete genome sequence of Corynebacterium casei LMG S-19264T (=DSM 44701T), isolated from a smear-ripened cheese.</title>
        <authorList>
            <consortium name="US DOE Joint Genome Institute (JGI-PGF)"/>
            <person name="Walter F."/>
            <person name="Albersmeier A."/>
            <person name="Kalinowski J."/>
            <person name="Ruckert C."/>
        </authorList>
    </citation>
    <scope>NUCLEOTIDE SEQUENCE</scope>
    <source>
        <strain evidence="3">CGMCC 4.7403</strain>
    </source>
</reference>
<evidence type="ECO:0000256" key="1">
    <source>
        <dbReference type="SAM" id="MobiDB-lite"/>
    </source>
</evidence>
<protein>
    <recommendedName>
        <fullName evidence="2">N-acetyltransferase domain-containing protein</fullName>
    </recommendedName>
</protein>
<evidence type="ECO:0000259" key="2">
    <source>
        <dbReference type="Pfam" id="PF13302"/>
    </source>
</evidence>
<dbReference type="AlphaFoldDB" id="A0A918ZPP6"/>
<dbReference type="Proteomes" id="UP000603227">
    <property type="component" value="Unassembled WGS sequence"/>
</dbReference>
<feature type="region of interest" description="Disordered" evidence="1">
    <location>
        <begin position="89"/>
        <end position="111"/>
    </location>
</feature>
<proteinExistence type="predicted"/>
<organism evidence="3 4">
    <name type="scientific">Streptomyces capitiformicae</name>
    <dbReference type="NCBI Taxonomy" id="2014920"/>
    <lineage>
        <taxon>Bacteria</taxon>
        <taxon>Bacillati</taxon>
        <taxon>Actinomycetota</taxon>
        <taxon>Actinomycetes</taxon>
        <taxon>Kitasatosporales</taxon>
        <taxon>Streptomycetaceae</taxon>
        <taxon>Streptomyces</taxon>
    </lineage>
</organism>
<dbReference type="InterPro" id="IPR000182">
    <property type="entry name" value="GNAT_dom"/>
</dbReference>
<dbReference type="GO" id="GO:0016747">
    <property type="term" value="F:acyltransferase activity, transferring groups other than amino-acyl groups"/>
    <property type="evidence" value="ECO:0007669"/>
    <property type="project" value="InterPro"/>
</dbReference>
<evidence type="ECO:0000313" key="4">
    <source>
        <dbReference type="Proteomes" id="UP000603227"/>
    </source>
</evidence>
<keyword evidence="4" id="KW-1185">Reference proteome</keyword>
<dbReference type="EMBL" id="BNAT01000054">
    <property type="protein sequence ID" value="GHE62204.1"/>
    <property type="molecule type" value="Genomic_DNA"/>
</dbReference>
<dbReference type="InterPro" id="IPR016181">
    <property type="entry name" value="Acyl_CoA_acyltransferase"/>
</dbReference>
<sequence length="111" mass="11892">MSFSEKPVLTGERTVLRPFTENDVPVMARILSDPEVIRLTGSPAEALGLDRLRSWYGTRNDQSDRLDLGIVDRASGELVGEAVLNMGVPPVRAKPRTGGGTRTTAAARSGS</sequence>